<gene>
    <name evidence="3" type="ORF">JCM19294_1772</name>
</gene>
<protein>
    <submittedName>
        <fullName evidence="3">Hydrolase</fullName>
    </submittedName>
</protein>
<evidence type="ECO:0000313" key="4">
    <source>
        <dbReference type="Proteomes" id="UP000029221"/>
    </source>
</evidence>
<proteinExistence type="predicted"/>
<dbReference type="GO" id="GO:0016787">
    <property type="term" value="F:hydrolase activity"/>
    <property type="evidence" value="ECO:0007669"/>
    <property type="project" value="UniProtKB-KW"/>
</dbReference>
<organism evidence="3 4">
    <name type="scientific">Nonlabens tegetincola</name>
    <dbReference type="NCBI Taxonomy" id="323273"/>
    <lineage>
        <taxon>Bacteria</taxon>
        <taxon>Pseudomonadati</taxon>
        <taxon>Bacteroidota</taxon>
        <taxon>Flavobacteriia</taxon>
        <taxon>Flavobacteriales</taxon>
        <taxon>Flavobacteriaceae</taxon>
        <taxon>Nonlabens</taxon>
    </lineage>
</organism>
<reference evidence="3" key="1">
    <citation type="journal article" date="2014" name="Genome Announc.">
        <title>Draft Genome Sequences of Marine Flavobacterium Nonlabens Strains NR17, NR24, NR27, NR32, NR33, and Ara13.</title>
        <authorList>
            <person name="Nakanishi M."/>
            <person name="Meirelles P."/>
            <person name="Suzuki R."/>
            <person name="Takatani N."/>
            <person name="Mino S."/>
            <person name="Suda W."/>
            <person name="Oshima K."/>
            <person name="Hattori M."/>
            <person name="Ohkuma M."/>
            <person name="Hosokawa M."/>
            <person name="Miyashita K."/>
            <person name="Thompson F.L."/>
            <person name="Niwa A."/>
            <person name="Sawabe T."/>
            <person name="Sawabe T."/>
        </authorList>
    </citation>
    <scope>NUCLEOTIDE SEQUENCE [LARGE SCALE GENOMIC DNA]</scope>
    <source>
        <strain evidence="3">JCM 19294</strain>
    </source>
</reference>
<dbReference type="InterPro" id="IPR013595">
    <property type="entry name" value="Pept_S33_TAP-like_C"/>
</dbReference>
<dbReference type="AlphaFoldDB" id="A0A090PZI9"/>
<dbReference type="SUPFAM" id="SSF53474">
    <property type="entry name" value="alpha/beta-Hydrolases"/>
    <property type="match status" value="1"/>
</dbReference>
<dbReference type="PANTHER" id="PTHR43798">
    <property type="entry name" value="MONOACYLGLYCEROL LIPASE"/>
    <property type="match status" value="1"/>
</dbReference>
<dbReference type="InterPro" id="IPR029058">
    <property type="entry name" value="AB_hydrolase_fold"/>
</dbReference>
<name>A0A090PZI9_9FLAO</name>
<sequence>MKKFLSKAIPKLYGFYFNILAVIAPKKAAQLALDVFSIPRKGFITSQQQEFLNTARQQRVAYEDGLVMLYHWQGNGPTILLPHGWESNSARWRYLIEPLQKKDYNIIAIDAPAHGKTTGKFFNAIKYSRVIRSIIELYEPKVVIAHSVGAMATVLQESETPHDFINKIILLGSPDELEVIMKGYQQVVGFNKRVWNLLDQLLKEKFGYHIAEFKTSSFATKIQTPVLLIHDTKDLIVPYESMDNIATGFTNSTVYTSKTGGHSLHTPEVIEQVLKFLEKS</sequence>
<feature type="domain" description="Peptidase S33 tripeptidyl aminopeptidase-like C-terminal" evidence="2">
    <location>
        <begin position="222"/>
        <end position="265"/>
    </location>
</feature>
<dbReference type="RefSeq" id="WP_042277458.1">
    <property type="nucleotide sequence ID" value="NZ_BBML01000002.1"/>
</dbReference>
<dbReference type="Pfam" id="PF08386">
    <property type="entry name" value="Abhydrolase_4"/>
    <property type="match status" value="1"/>
</dbReference>
<dbReference type="Pfam" id="PF00561">
    <property type="entry name" value="Abhydrolase_1"/>
    <property type="match status" value="1"/>
</dbReference>
<evidence type="ECO:0000259" key="1">
    <source>
        <dbReference type="Pfam" id="PF00561"/>
    </source>
</evidence>
<keyword evidence="4" id="KW-1185">Reference proteome</keyword>
<feature type="domain" description="AB hydrolase-1" evidence="1">
    <location>
        <begin position="77"/>
        <end position="184"/>
    </location>
</feature>
<dbReference type="STRING" id="319236.BST91_08865"/>
<dbReference type="EMBL" id="BBML01000002">
    <property type="protein sequence ID" value="GAK96259.1"/>
    <property type="molecule type" value="Genomic_DNA"/>
</dbReference>
<accession>A0A090PZI9</accession>
<dbReference type="Gene3D" id="3.40.50.1820">
    <property type="entry name" value="alpha/beta hydrolase"/>
    <property type="match status" value="1"/>
</dbReference>
<keyword evidence="3" id="KW-0378">Hydrolase</keyword>
<dbReference type="eggNOG" id="COG1073">
    <property type="taxonomic scope" value="Bacteria"/>
</dbReference>
<dbReference type="InterPro" id="IPR050266">
    <property type="entry name" value="AB_hydrolase_sf"/>
</dbReference>
<comment type="caution">
    <text evidence="3">The sequence shown here is derived from an EMBL/GenBank/DDBJ whole genome shotgun (WGS) entry which is preliminary data.</text>
</comment>
<evidence type="ECO:0000313" key="3">
    <source>
        <dbReference type="EMBL" id="GAK96259.1"/>
    </source>
</evidence>
<dbReference type="Proteomes" id="UP000029221">
    <property type="component" value="Unassembled WGS sequence"/>
</dbReference>
<evidence type="ECO:0000259" key="2">
    <source>
        <dbReference type="Pfam" id="PF08386"/>
    </source>
</evidence>
<dbReference type="InterPro" id="IPR000073">
    <property type="entry name" value="AB_hydrolase_1"/>
</dbReference>